<dbReference type="Gene3D" id="3.40.50.1820">
    <property type="entry name" value="alpha/beta hydrolase"/>
    <property type="match status" value="1"/>
</dbReference>
<feature type="domain" description="Dienelactone hydrolase" evidence="1">
    <location>
        <begin position="26"/>
        <end position="244"/>
    </location>
</feature>
<dbReference type="SUPFAM" id="SSF53474">
    <property type="entry name" value="alpha/beta-Hydrolases"/>
    <property type="match status" value="1"/>
</dbReference>
<keyword evidence="3" id="KW-1185">Reference proteome</keyword>
<dbReference type="InterPro" id="IPR051049">
    <property type="entry name" value="Dienelactone_hydrolase-like"/>
</dbReference>
<dbReference type="PANTHER" id="PTHR46623">
    <property type="entry name" value="CARBOXYMETHYLENEBUTENOLIDASE-RELATED"/>
    <property type="match status" value="1"/>
</dbReference>
<evidence type="ECO:0000259" key="1">
    <source>
        <dbReference type="Pfam" id="PF01738"/>
    </source>
</evidence>
<accession>A0ABY2JFQ8</accession>
<dbReference type="InterPro" id="IPR029058">
    <property type="entry name" value="AB_hydrolase_fold"/>
</dbReference>
<proteinExistence type="predicted"/>
<dbReference type="PANTHER" id="PTHR46623:SF6">
    <property type="entry name" value="ALPHA_BETA-HYDROLASES SUPERFAMILY PROTEIN"/>
    <property type="match status" value="1"/>
</dbReference>
<evidence type="ECO:0000313" key="2">
    <source>
        <dbReference type="EMBL" id="TFD02889.1"/>
    </source>
</evidence>
<name>A0ABY2JFQ8_9MICO</name>
<dbReference type="EMBL" id="SOGQ01000020">
    <property type="protein sequence ID" value="TFD02889.1"/>
    <property type="molecule type" value="Genomic_DNA"/>
</dbReference>
<dbReference type="InterPro" id="IPR002925">
    <property type="entry name" value="Dienelactn_hydro"/>
</dbReference>
<evidence type="ECO:0000313" key="3">
    <source>
        <dbReference type="Proteomes" id="UP000297853"/>
    </source>
</evidence>
<protein>
    <submittedName>
        <fullName evidence="2">Dienelactone hydrolase family protein</fullName>
    </submittedName>
</protein>
<comment type="caution">
    <text evidence="2">The sequence shown here is derived from an EMBL/GenBank/DDBJ whole genome shotgun (WGS) entry which is preliminary data.</text>
</comment>
<dbReference type="RefSeq" id="WP_134428395.1">
    <property type="nucleotide sequence ID" value="NZ_SOGQ01000020.1"/>
</dbReference>
<organism evidence="2 3">
    <name type="scientific">Cryobacterium sinapicolor</name>
    <dbReference type="NCBI Taxonomy" id="1259236"/>
    <lineage>
        <taxon>Bacteria</taxon>
        <taxon>Bacillati</taxon>
        <taxon>Actinomycetota</taxon>
        <taxon>Actinomycetes</taxon>
        <taxon>Micrococcales</taxon>
        <taxon>Microbacteriaceae</taxon>
        <taxon>Cryobacterium</taxon>
    </lineage>
</organism>
<dbReference type="Pfam" id="PF01738">
    <property type="entry name" value="DLH"/>
    <property type="match status" value="1"/>
</dbReference>
<dbReference type="GO" id="GO:0016787">
    <property type="term" value="F:hydrolase activity"/>
    <property type="evidence" value="ECO:0007669"/>
    <property type="project" value="UniProtKB-KW"/>
</dbReference>
<sequence>MTGNTAPLLIDLLLPPAPGGSTGLMAVLGIPVGTGPWPAVVLVHEAFGLNDVMRRQVERMAAAGYLALMPDLFTEGGARKCLTRTFRALQAGEGRAFADIESARRFLIDRDDCTGAAGVLGFCMGGGFALAAATRGFDAASVNYGRLPKQLDDALAGACPIVGSFGATDTSLRGAAATLEASATRLGIAHDVKEYPGAGHAFLNDAESGPVALRFLLKRILGAGPNPVAAADAWQRIEAFFGEHLAPEHLAPER</sequence>
<keyword evidence="2" id="KW-0378">Hydrolase</keyword>
<gene>
    <name evidence="2" type="ORF">E3T28_04595</name>
</gene>
<dbReference type="Proteomes" id="UP000297853">
    <property type="component" value="Unassembled WGS sequence"/>
</dbReference>
<reference evidence="2 3" key="1">
    <citation type="submission" date="2019-03" db="EMBL/GenBank/DDBJ databases">
        <title>Genomics of glacier-inhabiting Cryobacterium strains.</title>
        <authorList>
            <person name="Liu Q."/>
            <person name="Xin Y.-H."/>
        </authorList>
    </citation>
    <scope>NUCLEOTIDE SEQUENCE [LARGE SCALE GENOMIC DNA]</scope>
    <source>
        <strain evidence="2 3">TMT1-23-1</strain>
    </source>
</reference>